<name>A0ABR6SI27_ANAVA</name>
<dbReference type="EMBL" id="JACKZP010000307">
    <property type="protein sequence ID" value="MBC1306051.1"/>
    <property type="molecule type" value="Genomic_DNA"/>
</dbReference>
<organism evidence="1 2">
    <name type="scientific">Trichormus variabilis N2B</name>
    <dbReference type="NCBI Taxonomy" id="2681315"/>
    <lineage>
        <taxon>Bacteria</taxon>
        <taxon>Bacillati</taxon>
        <taxon>Cyanobacteriota</taxon>
        <taxon>Cyanophyceae</taxon>
        <taxon>Nostocales</taxon>
        <taxon>Nostocaceae</taxon>
        <taxon>Trichormus</taxon>
    </lineage>
</organism>
<geneLocation type="plasmid" evidence="1">
    <name>pN2B-C</name>
</geneLocation>
<dbReference type="Proteomes" id="UP000570851">
    <property type="component" value="Unassembled WGS sequence"/>
</dbReference>
<evidence type="ECO:0000313" key="2">
    <source>
        <dbReference type="Proteomes" id="UP000570851"/>
    </source>
</evidence>
<reference evidence="1 2" key="1">
    <citation type="submission" date="2019-11" db="EMBL/GenBank/DDBJ databases">
        <title>Comparison of genomes from free-living endosymbiotic cyanobacteria isolated from Azolla.</title>
        <authorList>
            <person name="Thiel T."/>
            <person name="Pratte B."/>
        </authorList>
    </citation>
    <scope>NUCLEOTIDE SEQUENCE [LARGE SCALE GENOMIC DNA]</scope>
    <source>
        <strain evidence="1 2">N2B</strain>
        <plasmid evidence="1">pN2B-C</plasmid>
    </source>
</reference>
<comment type="caution">
    <text evidence="1">The sequence shown here is derived from an EMBL/GenBank/DDBJ whole genome shotgun (WGS) entry which is preliminary data.</text>
</comment>
<accession>A0ABR6SI27</accession>
<proteinExistence type="predicted"/>
<evidence type="ECO:0000313" key="1">
    <source>
        <dbReference type="EMBL" id="MBC1306051.1"/>
    </source>
</evidence>
<keyword evidence="2" id="KW-1185">Reference proteome</keyword>
<protein>
    <submittedName>
        <fullName evidence="1">Uncharacterized protein</fullName>
    </submittedName>
</protein>
<dbReference type="GeneID" id="58727372"/>
<gene>
    <name evidence="1" type="ORF">GNE12_29710</name>
</gene>
<dbReference type="RefSeq" id="WP_011316824.1">
    <property type="nucleotide sequence ID" value="NZ_JACKZP010000307.1"/>
</dbReference>
<keyword evidence="1" id="KW-0614">Plasmid</keyword>
<sequence length="102" mass="12115">MNKHNFKDITTLEEFINLIYLSHIKIQINGIDYDIEAIPEVKSIKGDCHLEYPIIHYYEENKELTITNLQDLEYFLRQYPQASQYILDAKNTSFTIRKISNS</sequence>